<evidence type="ECO:0000313" key="2">
    <source>
        <dbReference type="Proteomes" id="UP001600888"/>
    </source>
</evidence>
<dbReference type="EMBL" id="JBAWTH010000043">
    <property type="protein sequence ID" value="KAL2283405.1"/>
    <property type="molecule type" value="Genomic_DNA"/>
</dbReference>
<dbReference type="Proteomes" id="UP001600888">
    <property type="component" value="Unassembled WGS sequence"/>
</dbReference>
<organism evidence="1 2">
    <name type="scientific">Diaporthe vaccinii</name>
    <dbReference type="NCBI Taxonomy" id="105482"/>
    <lineage>
        <taxon>Eukaryota</taxon>
        <taxon>Fungi</taxon>
        <taxon>Dikarya</taxon>
        <taxon>Ascomycota</taxon>
        <taxon>Pezizomycotina</taxon>
        <taxon>Sordariomycetes</taxon>
        <taxon>Sordariomycetidae</taxon>
        <taxon>Diaporthales</taxon>
        <taxon>Diaporthaceae</taxon>
        <taxon>Diaporthe</taxon>
        <taxon>Diaporthe eres species complex</taxon>
    </lineage>
</organism>
<evidence type="ECO:0000313" key="1">
    <source>
        <dbReference type="EMBL" id="KAL2283405.1"/>
    </source>
</evidence>
<protein>
    <submittedName>
        <fullName evidence="1">Uncharacterized protein</fullName>
    </submittedName>
</protein>
<keyword evidence="2" id="KW-1185">Reference proteome</keyword>
<accession>A0ABR4EM38</accession>
<name>A0ABR4EM38_9PEZI</name>
<gene>
    <name evidence="1" type="ORF">FJTKL_10001</name>
</gene>
<sequence>MARLVEIRPIRETQWILTSAFNCLNSINWLAPQPEPWGGLSPSHVVARFTGAVSFPSRIMGTTLLSSALFSCASFLHLSC</sequence>
<reference evidence="1 2" key="1">
    <citation type="submission" date="2024-03" db="EMBL/GenBank/DDBJ databases">
        <title>A high-quality draft genome sequence of Diaporthe vaccinii, a causative agent of upright dieback and viscid rot disease in cranberry plants.</title>
        <authorList>
            <person name="Sarrasin M."/>
            <person name="Lang B.F."/>
            <person name="Burger G."/>
        </authorList>
    </citation>
    <scope>NUCLEOTIDE SEQUENCE [LARGE SCALE GENOMIC DNA]</scope>
    <source>
        <strain evidence="1 2">IS7</strain>
    </source>
</reference>
<proteinExistence type="predicted"/>
<comment type="caution">
    <text evidence="1">The sequence shown here is derived from an EMBL/GenBank/DDBJ whole genome shotgun (WGS) entry which is preliminary data.</text>
</comment>